<reference evidence="4 5" key="1">
    <citation type="submission" date="2024-02" db="EMBL/GenBank/DDBJ databases">
        <title>Genome sequence of Aquincola sp. MAHUQ-54.</title>
        <authorList>
            <person name="Huq M.A."/>
        </authorList>
    </citation>
    <scope>NUCLEOTIDE SEQUENCE [LARGE SCALE GENOMIC DNA]</scope>
    <source>
        <strain evidence="4 5">MAHUQ-54</strain>
    </source>
</reference>
<dbReference type="NCBIfam" id="TIGR02099">
    <property type="entry name" value="YhdP family protein"/>
    <property type="match status" value="1"/>
</dbReference>
<dbReference type="PANTHER" id="PTHR38690">
    <property type="entry name" value="PROTEASE-RELATED"/>
    <property type="match status" value="1"/>
</dbReference>
<comment type="caution">
    <text evidence="4">The sequence shown here is derived from an EMBL/GenBank/DDBJ whole genome shotgun (WGS) entry which is preliminary data.</text>
</comment>
<evidence type="ECO:0000313" key="4">
    <source>
        <dbReference type="EMBL" id="MEF7615108.1"/>
    </source>
</evidence>
<evidence type="ECO:0000259" key="3">
    <source>
        <dbReference type="Pfam" id="PF13116"/>
    </source>
</evidence>
<accession>A0AAW9QFZ7</accession>
<keyword evidence="2" id="KW-1133">Transmembrane helix</keyword>
<organism evidence="4 5">
    <name type="scientific">Aquincola agrisoli</name>
    <dbReference type="NCBI Taxonomy" id="3119538"/>
    <lineage>
        <taxon>Bacteria</taxon>
        <taxon>Pseudomonadati</taxon>
        <taxon>Pseudomonadota</taxon>
        <taxon>Betaproteobacteria</taxon>
        <taxon>Burkholderiales</taxon>
        <taxon>Sphaerotilaceae</taxon>
        <taxon>Aquincola</taxon>
    </lineage>
</organism>
<protein>
    <submittedName>
        <fullName evidence="4">YhdP family protein</fullName>
    </submittedName>
</protein>
<keyword evidence="5" id="KW-1185">Reference proteome</keyword>
<dbReference type="Pfam" id="PF13116">
    <property type="entry name" value="YhdP"/>
    <property type="match status" value="1"/>
</dbReference>
<keyword evidence="2" id="KW-0812">Transmembrane</keyword>
<dbReference type="InterPro" id="IPR011836">
    <property type="entry name" value="YhdP"/>
</dbReference>
<dbReference type="PANTHER" id="PTHR38690:SF1">
    <property type="entry name" value="PROTEASE"/>
    <property type="match status" value="1"/>
</dbReference>
<dbReference type="EMBL" id="JAZIBG010000028">
    <property type="protein sequence ID" value="MEF7615108.1"/>
    <property type="molecule type" value="Genomic_DNA"/>
</dbReference>
<feature type="domain" description="YhdP central" evidence="3">
    <location>
        <begin position="24"/>
        <end position="1340"/>
    </location>
</feature>
<dbReference type="RefSeq" id="WP_332290219.1">
    <property type="nucleotide sequence ID" value="NZ_JAZIBG010000028.1"/>
</dbReference>
<proteinExistence type="predicted"/>
<name>A0AAW9QFZ7_9BURK</name>
<dbReference type="InterPro" id="IPR025263">
    <property type="entry name" value="YhdP_central"/>
</dbReference>
<sequence length="1371" mass="146731">MPPSLVAPAVADLVPRRWRWARTLLRWLAAVVVAGWSLLLIAWLTLYWGILPHVGEWRPQIEARVSAAVGLPVTIGAIHVRSGGWVPALELTDVVLHDARQHEALRLPRVAAAVSARSLLALQLRFEQLLIEGARLEVRRDAQDRVFVAGLEMTGGRPGQGSPAADWFFQQHEFVIRHGTLRWIDERRGTEPLELTDVDVVVRNRLHRHAMRLDATPPAAWGERLSLRGEFTQRRLLGRPGDWRRWNGTVFADLPRADVSQLGRHVDLPFELHDGDGALRVWADVEAGKVRRATADLGLREVSVRLPDTVAEPLTLTQVQGRLQGERDARGWRVSAQQFGFVTGEGLRWPRGNFSLAVREGDGDVLGGELSADRLDLGLMARIAAHLPLAPALRQTLQERAPEGLVNQLSARWDGPADAPARYGVQARVVGLSIASLPSQVAGGVGQPGWRNASIDLDASERGGHAKLSLDQGALLLPGVFEQPELPFDRFAARLEWRIDEAKTPGLPPALTLKAQDVAFANADAQAELTATWRTGPGPADVPSGTGHRFPGRLEMSGKLLGGRGTAVARYLPLGVPAATRHYVAEAVQAGEVKSATFKVRGDLWDFPFSDPRTGEFRIAGQVEGVKLAYVPASLEASPADSALPAWPAFEQVAGELVFDRASMAIRNASGKVYGAALQRVNGAIPDLEHPVLAIDGLVRGPAAELLRYVHASPLQAWSGGSFAQSTATGAAELKLDLRIPLDDVDRTQVKGSVVLAGNDVRLRPDVPLLAAARGRVDFTQDGVRLVNTAARVLGGDMNFDGGTQPDGALRFNGQGTVTAEALRRADELGGAARLASALSGQLAYRLSLGFVDGQVEATLSSPLTGLGIDLPAPLGKPAEQPMPLRLETRLQRGAGAGAPLRDTLRLDLGGVLQAQYLRDLSGPVPRVLSGGIGVRAPAPQPAAGVQAQVVLASLDVDAWQGAIERLGGSPAAPTGPAAPGGADGYRPTTLKLQVQELAASSRTLTRVAASVSEADDGTWRASVDAAEMNGDLEWRPPRGGGAAGRLYARLKRLSLPPSEAQTVETYLASSPNSVPALDIVVDDFELSGKRLGRVEVQAVNRGSGLARDWRLTKLEVAVPEARLAGTGQWTGGGRSRSRMVMDFQLDLSDSGAFAERLGLGRVLRGGKGRMNGQIAWDGSPLAFHVPSLDGRVHLALDAGQFLKVAPGMGRLLGVLSLQALPRRLTLDFRDLFGEGFAFDNVTGDVTIRNGEAQTNNLRMRGVQAAVLMEGRADIEDETQDLRVIVVPELNAGTASLAYAVINPALGLGSFVAQMFLRKPLMAASTREFHISGTWADPKVERVARALDAPLPDMDRPASAPLPSRPPENRP</sequence>
<keyword evidence="2" id="KW-0472">Membrane</keyword>
<evidence type="ECO:0000256" key="1">
    <source>
        <dbReference type="SAM" id="MobiDB-lite"/>
    </source>
</evidence>
<gene>
    <name evidence="4" type="ORF">V4F39_14400</name>
</gene>
<dbReference type="Proteomes" id="UP001336250">
    <property type="component" value="Unassembled WGS sequence"/>
</dbReference>
<evidence type="ECO:0000256" key="2">
    <source>
        <dbReference type="SAM" id="Phobius"/>
    </source>
</evidence>
<evidence type="ECO:0000313" key="5">
    <source>
        <dbReference type="Proteomes" id="UP001336250"/>
    </source>
</evidence>
<feature type="transmembrane region" description="Helical" evidence="2">
    <location>
        <begin position="24"/>
        <end position="50"/>
    </location>
</feature>
<feature type="region of interest" description="Disordered" evidence="1">
    <location>
        <begin position="1347"/>
        <end position="1371"/>
    </location>
</feature>